<dbReference type="CDD" id="cd00161">
    <property type="entry name" value="beta-trefoil_Ricin-like"/>
    <property type="match status" value="1"/>
</dbReference>
<sequence length="318" mass="36394">SCFWELEPSEQQYFIAHVVTGLVMDIAGSMKRQCTKLVLWKKNGGLNQKYYFVQQQKIQDVQIEDDEVPADIPVQILYLLNKNVLIQSKSTLKMVMDVQGASTSENQPIINYQFHGQPNQQFVFKVIQNHLALQSFANLFLGLDGGLLVQKYFDQSCQWDAFEVGDFFAFQNQNGYFLSLQEGNFAALSRNESSEQLFKVQLKDDFAVFDSKIAMSKDFHDAKRTVSQGNAAESHLVSQVGWRPSQQESLKVQFKNAVNFKQLLFKGVVDVGYVKKVRVTIGEMYQQEFNANQNDYEMATIDIDQIGDSVEVKVLEWE</sequence>
<accession>A0A146JZ22</accession>
<dbReference type="EMBL" id="GDID01007852">
    <property type="protein sequence ID" value="JAP88754.1"/>
    <property type="molecule type" value="Transcribed_RNA"/>
</dbReference>
<organism evidence="1">
    <name type="scientific">Trepomonas sp. PC1</name>
    <dbReference type="NCBI Taxonomy" id="1076344"/>
    <lineage>
        <taxon>Eukaryota</taxon>
        <taxon>Metamonada</taxon>
        <taxon>Diplomonadida</taxon>
        <taxon>Hexamitidae</taxon>
        <taxon>Hexamitinae</taxon>
        <taxon>Trepomonas</taxon>
    </lineage>
</organism>
<evidence type="ECO:0000313" key="1">
    <source>
        <dbReference type="EMBL" id="JAP88754.1"/>
    </source>
</evidence>
<reference evidence="1" key="1">
    <citation type="submission" date="2015-07" db="EMBL/GenBank/DDBJ databases">
        <title>Adaptation to a free-living lifestyle via gene acquisitions in the diplomonad Trepomonas sp. PC1.</title>
        <authorList>
            <person name="Xu F."/>
            <person name="Jerlstrom-Hultqvist J."/>
            <person name="Kolisko M."/>
            <person name="Simpson A.G.B."/>
            <person name="Roger A.J."/>
            <person name="Svard S.G."/>
            <person name="Andersson J.O."/>
        </authorList>
    </citation>
    <scope>NUCLEOTIDE SEQUENCE</scope>
    <source>
        <strain evidence="1">PC1</strain>
    </source>
</reference>
<gene>
    <name evidence="1" type="ORF">TPC1_31751</name>
</gene>
<feature type="non-terminal residue" evidence="1">
    <location>
        <position position="1"/>
    </location>
</feature>
<feature type="non-terminal residue" evidence="1">
    <location>
        <position position="318"/>
    </location>
</feature>
<name>A0A146JZ22_9EUKA</name>
<dbReference type="SUPFAM" id="SSF50370">
    <property type="entry name" value="Ricin B-like lectins"/>
    <property type="match status" value="2"/>
</dbReference>
<proteinExistence type="predicted"/>
<dbReference type="AlphaFoldDB" id="A0A146JZ22"/>
<protein>
    <submittedName>
        <fullName evidence="1">Uncharacterized protein</fullName>
    </submittedName>
</protein>
<dbReference type="InterPro" id="IPR035992">
    <property type="entry name" value="Ricin_B-like_lectins"/>
</dbReference>
<dbReference type="PROSITE" id="PS50231">
    <property type="entry name" value="RICIN_B_LECTIN"/>
    <property type="match status" value="1"/>
</dbReference>
<dbReference type="Gene3D" id="2.80.10.50">
    <property type="match status" value="2"/>
</dbReference>